<evidence type="ECO:0000256" key="2">
    <source>
        <dbReference type="SAM" id="Phobius"/>
    </source>
</evidence>
<dbReference type="RefSeq" id="WP_153550557.1">
    <property type="nucleotide sequence ID" value="NZ_CP040089.1"/>
</dbReference>
<dbReference type="AlphaFoldDB" id="A0A5Q0UIP4"/>
<proteinExistence type="predicted"/>
<organism evidence="3 4">
    <name type="scientific">Candidatus Nanohalobium constans</name>
    <dbReference type="NCBI Taxonomy" id="2565781"/>
    <lineage>
        <taxon>Archaea</taxon>
        <taxon>Candidatus Nanohalarchaeota</taxon>
        <taxon>Candidatus Nanohalobia</taxon>
        <taxon>Candidatus Nanohalobiales</taxon>
        <taxon>Candidatus Nanohalobiaceae</taxon>
        <taxon>Candidatus Nanohalobium</taxon>
    </lineage>
</organism>
<protein>
    <submittedName>
        <fullName evidence="3">Uncharacterized protein</fullName>
    </submittedName>
</protein>
<keyword evidence="2" id="KW-1133">Transmembrane helix</keyword>
<name>A0A5Q0UIP4_9ARCH</name>
<dbReference type="GeneID" id="42365324"/>
<dbReference type="KEGG" id="ncon:LC1Nh_0933"/>
<feature type="compositionally biased region" description="Gly residues" evidence="1">
    <location>
        <begin position="71"/>
        <end position="83"/>
    </location>
</feature>
<keyword evidence="4" id="KW-1185">Reference proteome</keyword>
<reference evidence="4" key="1">
    <citation type="submission" date="2019-05" db="EMBL/GenBank/DDBJ databases">
        <title>Candidatus Nanohalobium constans, a novel model system to study the DPANN nano-sized archaea: genomic and physiological characterization of a nanoarchaeon co-cultured with its chitinotrophic host.</title>
        <authorList>
            <person name="La Cono V."/>
            <person name="Arcadi E."/>
            <person name="Crisafi F."/>
            <person name="Denaro R."/>
            <person name="La Spada G."/>
            <person name="Messina E."/>
            <person name="Smedile F."/>
            <person name="Toshchakov S.V."/>
            <person name="Shevchenko M.A."/>
            <person name="Golyshin P.N."/>
            <person name="Golyshina O.V."/>
            <person name="Ferrer M."/>
            <person name="Rohde M."/>
            <person name="Mushegian A."/>
            <person name="Sorokin D.Y."/>
            <person name="Giuliano L."/>
            <person name="Yakimov M.M."/>
        </authorList>
    </citation>
    <scope>NUCLEOTIDE SEQUENCE [LARGE SCALE GENOMIC DNA]</scope>
    <source>
        <strain evidence="4">LC1Nh</strain>
    </source>
</reference>
<feature type="region of interest" description="Disordered" evidence="1">
    <location>
        <begin position="69"/>
        <end position="89"/>
    </location>
</feature>
<feature type="transmembrane region" description="Helical" evidence="2">
    <location>
        <begin position="40"/>
        <end position="59"/>
    </location>
</feature>
<evidence type="ECO:0000256" key="1">
    <source>
        <dbReference type="SAM" id="MobiDB-lite"/>
    </source>
</evidence>
<dbReference type="EMBL" id="CP040089">
    <property type="protein sequence ID" value="QGA80815.1"/>
    <property type="molecule type" value="Genomic_DNA"/>
</dbReference>
<evidence type="ECO:0000313" key="3">
    <source>
        <dbReference type="EMBL" id="QGA80815.1"/>
    </source>
</evidence>
<sequence length="89" mass="9261">MRDPWKFVAFGLAAVSGYMSSSIATSIATQNYGLPELPGNVLIIAGIGLFTGFLIDELIPAYYEKVRGSSAGAGGDFDAGSGGDDFDFD</sequence>
<dbReference type="Proteomes" id="UP000377803">
    <property type="component" value="Chromosome"/>
</dbReference>
<gene>
    <name evidence="3" type="ORF">LC1Nh_0933</name>
</gene>
<keyword evidence="2" id="KW-0812">Transmembrane</keyword>
<evidence type="ECO:0000313" key="4">
    <source>
        <dbReference type="Proteomes" id="UP000377803"/>
    </source>
</evidence>
<keyword evidence="2" id="KW-0472">Membrane</keyword>
<accession>A0A5Q0UIP4</accession>